<accession>A0A7J8PDM1</accession>
<protein>
    <submittedName>
        <fullName evidence="1">Uncharacterized protein</fullName>
    </submittedName>
</protein>
<gene>
    <name evidence="1" type="ORF">Gorai_000385</name>
</gene>
<dbReference type="Proteomes" id="UP000593578">
    <property type="component" value="Unassembled WGS sequence"/>
</dbReference>
<reference evidence="1 2" key="1">
    <citation type="journal article" date="2019" name="Genome Biol. Evol.">
        <title>Insights into the evolution of the New World diploid cottons (Gossypium, subgenus Houzingenia) based on genome sequencing.</title>
        <authorList>
            <person name="Grover C.E."/>
            <person name="Arick M.A. 2nd"/>
            <person name="Thrash A."/>
            <person name="Conover J.L."/>
            <person name="Sanders W.S."/>
            <person name="Peterson D.G."/>
            <person name="Frelichowski J.E."/>
            <person name="Scheffler J.A."/>
            <person name="Scheffler B.E."/>
            <person name="Wendel J.F."/>
        </authorList>
    </citation>
    <scope>NUCLEOTIDE SEQUENCE [LARGE SCALE GENOMIC DNA]</scope>
    <source>
        <strain evidence="1">8</strain>
        <tissue evidence="1">Leaf</tissue>
    </source>
</reference>
<evidence type="ECO:0000313" key="1">
    <source>
        <dbReference type="EMBL" id="MBA0587253.1"/>
    </source>
</evidence>
<comment type="caution">
    <text evidence="1">The sequence shown here is derived from an EMBL/GenBank/DDBJ whole genome shotgun (WGS) entry which is preliminary data.</text>
</comment>
<dbReference type="EMBL" id="JABEZZ010000006">
    <property type="protein sequence ID" value="MBA0587253.1"/>
    <property type="molecule type" value="Genomic_DNA"/>
</dbReference>
<feature type="non-terminal residue" evidence="1">
    <location>
        <position position="1"/>
    </location>
</feature>
<evidence type="ECO:0000313" key="2">
    <source>
        <dbReference type="Proteomes" id="UP000593578"/>
    </source>
</evidence>
<proteinExistence type="predicted"/>
<organism evidence="1 2">
    <name type="scientific">Gossypium raimondii</name>
    <name type="common">Peruvian cotton</name>
    <name type="synonym">Gossypium klotzschianum subsp. raimondii</name>
    <dbReference type="NCBI Taxonomy" id="29730"/>
    <lineage>
        <taxon>Eukaryota</taxon>
        <taxon>Viridiplantae</taxon>
        <taxon>Streptophyta</taxon>
        <taxon>Embryophyta</taxon>
        <taxon>Tracheophyta</taxon>
        <taxon>Spermatophyta</taxon>
        <taxon>Magnoliopsida</taxon>
        <taxon>eudicotyledons</taxon>
        <taxon>Gunneridae</taxon>
        <taxon>Pentapetalae</taxon>
        <taxon>rosids</taxon>
        <taxon>malvids</taxon>
        <taxon>Malvales</taxon>
        <taxon>Malvaceae</taxon>
        <taxon>Malvoideae</taxon>
        <taxon>Gossypium</taxon>
    </lineage>
</organism>
<sequence>DGEYGNSLRNDPLIQKVGFDKAFCCYLQRSSDWVINKQSDGVRLGDSSKGILVHKGQSLGTRGGYVRRGRNLDKTIRDWGVRFKLEESNQIPLSDRMNSIIKLISAQLEAKSGKAVMIIAGNLHKESTSQER</sequence>
<name>A0A7J8PDM1_GOSRA</name>
<dbReference type="AlphaFoldDB" id="A0A7J8PDM1"/>